<dbReference type="STRING" id="1116472.MGMO_3c00010"/>
<dbReference type="EMBL" id="AYLO01000003">
    <property type="protein sequence ID" value="ESS74119.1"/>
    <property type="molecule type" value="Genomic_DNA"/>
</dbReference>
<dbReference type="Proteomes" id="UP000017842">
    <property type="component" value="Unassembled WGS sequence"/>
</dbReference>
<keyword evidence="2" id="KW-1185">Reference proteome</keyword>
<organism evidence="1 2">
    <name type="scientific">Methyloglobulus morosus KoM1</name>
    <dbReference type="NCBI Taxonomy" id="1116472"/>
    <lineage>
        <taxon>Bacteria</taxon>
        <taxon>Pseudomonadati</taxon>
        <taxon>Pseudomonadota</taxon>
        <taxon>Gammaproteobacteria</taxon>
        <taxon>Methylococcales</taxon>
        <taxon>Methylococcaceae</taxon>
        <taxon>Methyloglobulus</taxon>
    </lineage>
</organism>
<comment type="caution">
    <text evidence="1">The sequence shown here is derived from an EMBL/GenBank/DDBJ whole genome shotgun (WGS) entry which is preliminary data.</text>
</comment>
<reference evidence="1 2" key="1">
    <citation type="journal article" date="2013" name="Genome Announc.">
        <title>Draft Genome Sequence of the Methanotrophic Gammaproteobacterium Methyloglobulus morosus DSM 22980 Strain KoM1.</title>
        <authorList>
            <person name="Poehlein A."/>
            <person name="Deutzmann J.S."/>
            <person name="Daniel R."/>
            <person name="Simeonova D.D."/>
        </authorList>
    </citation>
    <scope>NUCLEOTIDE SEQUENCE [LARGE SCALE GENOMIC DNA]</scope>
    <source>
        <strain evidence="1 2">KoM1</strain>
    </source>
</reference>
<gene>
    <name evidence="1" type="ORF">MGMO_3c00010</name>
</gene>
<dbReference type="AlphaFoldDB" id="V5C213"/>
<evidence type="ECO:0000313" key="2">
    <source>
        <dbReference type="Proteomes" id="UP000017842"/>
    </source>
</evidence>
<proteinExistence type="predicted"/>
<sequence length="58" mass="6597">MSVYQVQAATLHHGTNPILLNLDLTESIFLTDINQAIASLRAVVIPFLERLRFRLFSK</sequence>
<accession>V5C213</accession>
<name>V5C213_9GAMM</name>
<protein>
    <submittedName>
        <fullName evidence="1">Uncharacterized protein</fullName>
    </submittedName>
</protein>
<evidence type="ECO:0000313" key="1">
    <source>
        <dbReference type="EMBL" id="ESS74119.1"/>
    </source>
</evidence>